<dbReference type="Proteomes" id="UP001303211">
    <property type="component" value="Chromosome"/>
</dbReference>
<comment type="subcellular location">
    <subcellularLocation>
        <location evidence="1">Membrane</location>
        <topology evidence="1">Multi-pass membrane protein</topology>
    </subcellularLocation>
</comment>
<feature type="domain" description="GtrA/DPMS transmembrane" evidence="7">
    <location>
        <begin position="18"/>
        <end position="133"/>
    </location>
</feature>
<evidence type="ECO:0000256" key="6">
    <source>
        <dbReference type="SAM" id="Phobius"/>
    </source>
</evidence>
<keyword evidence="5 6" id="KW-0472">Membrane</keyword>
<dbReference type="PANTHER" id="PTHR38459:SF1">
    <property type="entry name" value="PROPHAGE BACTOPRENOL-LINKED GLUCOSE TRANSLOCASE HOMOLOG"/>
    <property type="match status" value="1"/>
</dbReference>
<dbReference type="Pfam" id="PF04138">
    <property type="entry name" value="GtrA_DPMS_TM"/>
    <property type="match status" value="1"/>
</dbReference>
<evidence type="ECO:0000313" key="9">
    <source>
        <dbReference type="Proteomes" id="UP001303211"/>
    </source>
</evidence>
<feature type="transmembrane region" description="Helical" evidence="6">
    <location>
        <begin position="20"/>
        <end position="40"/>
    </location>
</feature>
<dbReference type="EMBL" id="CP136921">
    <property type="protein sequence ID" value="WOO31734.1"/>
    <property type="molecule type" value="Genomic_DNA"/>
</dbReference>
<comment type="similarity">
    <text evidence="2">Belongs to the GtrA family.</text>
</comment>
<evidence type="ECO:0000256" key="4">
    <source>
        <dbReference type="ARBA" id="ARBA00022989"/>
    </source>
</evidence>
<evidence type="ECO:0000256" key="1">
    <source>
        <dbReference type="ARBA" id="ARBA00004141"/>
    </source>
</evidence>
<dbReference type="PANTHER" id="PTHR38459">
    <property type="entry name" value="PROPHAGE BACTOPRENOL-LINKED GLUCOSE TRANSLOCASE HOMOLOG"/>
    <property type="match status" value="1"/>
</dbReference>
<accession>A0ABZ0J201</accession>
<evidence type="ECO:0000256" key="2">
    <source>
        <dbReference type="ARBA" id="ARBA00009399"/>
    </source>
</evidence>
<reference evidence="8 9" key="1">
    <citation type="submission" date="2023-03" db="EMBL/GenBank/DDBJ databases">
        <title>Diaphorobacter basophil sp. nov., isolated from a sewage-treatment plant.</title>
        <authorList>
            <person name="Yang K."/>
        </authorList>
    </citation>
    <scope>NUCLEOTIDE SEQUENCE [LARGE SCALE GENOMIC DNA]</scope>
    <source>
        <strain evidence="8 9">Y-1</strain>
    </source>
</reference>
<keyword evidence="9" id="KW-1185">Reference proteome</keyword>
<gene>
    <name evidence="8" type="ORF">P4826_15170</name>
</gene>
<sequence>MSAQALASQLTRLPQPLQFALVGGCAAATHLALVALLVQLTQMAPLVANVLAFLAAFVVSYNGHALLTFASAGARGWPVVGRYFAVACLSFVGNELLYALALDWLHWHYLWSLAGVLLLVAVATFVLSKFWAFKA</sequence>
<keyword evidence="4 6" id="KW-1133">Transmembrane helix</keyword>
<name>A0ABZ0J201_9BURK</name>
<feature type="transmembrane region" description="Helical" evidence="6">
    <location>
        <begin position="79"/>
        <end position="101"/>
    </location>
</feature>
<dbReference type="RefSeq" id="WP_317701208.1">
    <property type="nucleotide sequence ID" value="NZ_CP136921.1"/>
</dbReference>
<evidence type="ECO:0000256" key="5">
    <source>
        <dbReference type="ARBA" id="ARBA00023136"/>
    </source>
</evidence>
<organism evidence="8 9">
    <name type="scientific">Diaphorobacter limosus</name>
    <dbReference type="NCBI Taxonomy" id="3036128"/>
    <lineage>
        <taxon>Bacteria</taxon>
        <taxon>Pseudomonadati</taxon>
        <taxon>Pseudomonadota</taxon>
        <taxon>Betaproteobacteria</taxon>
        <taxon>Burkholderiales</taxon>
        <taxon>Comamonadaceae</taxon>
        <taxon>Diaphorobacter</taxon>
    </lineage>
</organism>
<proteinExistence type="inferred from homology"/>
<evidence type="ECO:0000256" key="3">
    <source>
        <dbReference type="ARBA" id="ARBA00022692"/>
    </source>
</evidence>
<feature type="transmembrane region" description="Helical" evidence="6">
    <location>
        <begin position="46"/>
        <end position="67"/>
    </location>
</feature>
<evidence type="ECO:0000313" key="8">
    <source>
        <dbReference type="EMBL" id="WOO31734.1"/>
    </source>
</evidence>
<evidence type="ECO:0000259" key="7">
    <source>
        <dbReference type="Pfam" id="PF04138"/>
    </source>
</evidence>
<dbReference type="InterPro" id="IPR051401">
    <property type="entry name" value="GtrA_CellWall_Glycosyl"/>
</dbReference>
<dbReference type="InterPro" id="IPR007267">
    <property type="entry name" value="GtrA_DPMS_TM"/>
</dbReference>
<protein>
    <submittedName>
        <fullName evidence="8">GtrA family protein</fullName>
    </submittedName>
</protein>
<keyword evidence="3 6" id="KW-0812">Transmembrane</keyword>
<feature type="transmembrane region" description="Helical" evidence="6">
    <location>
        <begin position="107"/>
        <end position="127"/>
    </location>
</feature>